<organism evidence="10 11">
    <name type="scientific">Curtobacterium pusillum</name>
    <dbReference type="NCBI Taxonomy" id="69373"/>
    <lineage>
        <taxon>Bacteria</taxon>
        <taxon>Bacillati</taxon>
        <taxon>Actinomycetota</taxon>
        <taxon>Actinomycetes</taxon>
        <taxon>Micrococcales</taxon>
        <taxon>Microbacteriaceae</taxon>
        <taxon>Curtobacterium</taxon>
    </lineage>
</organism>
<keyword evidence="5 9" id="KW-1133">Transmembrane helix</keyword>
<dbReference type="SUPFAM" id="SSF51306">
    <property type="entry name" value="LexA/Signal peptidase"/>
    <property type="match status" value="1"/>
</dbReference>
<comment type="subcellular location">
    <subcellularLocation>
        <location evidence="1">Membrane</location>
    </subcellularLocation>
</comment>
<keyword evidence="6 9" id="KW-0472">Membrane</keyword>
<keyword evidence="4" id="KW-0732">Signal</keyword>
<comment type="caution">
    <text evidence="10">The sequence shown here is derived from an EMBL/GenBank/DDBJ whole genome shotgun (WGS) entry which is preliminary data.</text>
</comment>
<proteinExistence type="inferred from homology"/>
<dbReference type="RefSeq" id="WP_182515781.1">
    <property type="nucleotide sequence ID" value="NZ_JACGXP010000002.1"/>
</dbReference>
<dbReference type="PANTHER" id="PTHR10806:SF6">
    <property type="entry name" value="SIGNAL PEPTIDASE COMPLEX CATALYTIC SUBUNIT SEC11"/>
    <property type="match status" value="1"/>
</dbReference>
<dbReference type="AlphaFoldDB" id="A0AAW3T769"/>
<dbReference type="InterPro" id="IPR036286">
    <property type="entry name" value="LexA/Signal_pep-like_sf"/>
</dbReference>
<dbReference type="GO" id="GO:0016020">
    <property type="term" value="C:membrane"/>
    <property type="evidence" value="ECO:0007669"/>
    <property type="project" value="UniProtKB-SubCell"/>
</dbReference>
<dbReference type="GO" id="GO:0004252">
    <property type="term" value="F:serine-type endopeptidase activity"/>
    <property type="evidence" value="ECO:0007669"/>
    <property type="project" value="UniProtKB-UniRule"/>
</dbReference>
<feature type="transmembrane region" description="Helical" evidence="9">
    <location>
        <begin position="34"/>
        <end position="54"/>
    </location>
</feature>
<feature type="transmembrane region" description="Helical" evidence="9">
    <location>
        <begin position="156"/>
        <end position="175"/>
    </location>
</feature>
<accession>A0AAW3T769</accession>
<dbReference type="NCBIfam" id="TIGR02228">
    <property type="entry name" value="sigpep_I_arch"/>
    <property type="match status" value="1"/>
</dbReference>
<evidence type="ECO:0000256" key="3">
    <source>
        <dbReference type="ARBA" id="ARBA00022692"/>
    </source>
</evidence>
<dbReference type="GO" id="GO:0006465">
    <property type="term" value="P:signal peptide processing"/>
    <property type="evidence" value="ECO:0007669"/>
    <property type="project" value="UniProtKB-UniRule"/>
</dbReference>
<evidence type="ECO:0000256" key="7">
    <source>
        <dbReference type="NCBIfam" id="TIGR02228"/>
    </source>
</evidence>
<comment type="similarity">
    <text evidence="2">Belongs to the ice-binding protein family.</text>
</comment>
<evidence type="ECO:0000256" key="4">
    <source>
        <dbReference type="ARBA" id="ARBA00022729"/>
    </source>
</evidence>
<evidence type="ECO:0000256" key="6">
    <source>
        <dbReference type="ARBA" id="ARBA00023136"/>
    </source>
</evidence>
<feature type="compositionally biased region" description="Polar residues" evidence="8">
    <location>
        <begin position="198"/>
        <end position="210"/>
    </location>
</feature>
<dbReference type="CDD" id="cd06462">
    <property type="entry name" value="Peptidase_S24_S26"/>
    <property type="match status" value="1"/>
</dbReference>
<dbReference type="PANTHER" id="PTHR10806">
    <property type="entry name" value="SIGNAL PEPTIDASE COMPLEX CATALYTIC SUBUNIT SEC11"/>
    <property type="match status" value="1"/>
</dbReference>
<reference evidence="10 11" key="1">
    <citation type="submission" date="2020-07" db="EMBL/GenBank/DDBJ databases">
        <title>Above-ground endophytic microbial communities from plants in different locations in the United States.</title>
        <authorList>
            <person name="Frank C."/>
        </authorList>
    </citation>
    <scope>NUCLEOTIDE SEQUENCE [LARGE SCALE GENOMIC DNA]</scope>
    <source>
        <strain evidence="10 11">WPL5_2</strain>
    </source>
</reference>
<evidence type="ECO:0000256" key="1">
    <source>
        <dbReference type="ARBA" id="ARBA00004370"/>
    </source>
</evidence>
<evidence type="ECO:0000313" key="11">
    <source>
        <dbReference type="Proteomes" id="UP000590225"/>
    </source>
</evidence>
<evidence type="ECO:0000313" key="10">
    <source>
        <dbReference type="EMBL" id="MBA8990342.1"/>
    </source>
</evidence>
<gene>
    <name evidence="10" type="ORF">FHW23_001588</name>
</gene>
<dbReference type="Pfam" id="PF11999">
    <property type="entry name" value="Ice_binding"/>
    <property type="match status" value="1"/>
</dbReference>
<evidence type="ECO:0000256" key="9">
    <source>
        <dbReference type="SAM" id="Phobius"/>
    </source>
</evidence>
<evidence type="ECO:0000256" key="5">
    <source>
        <dbReference type="ARBA" id="ARBA00022989"/>
    </source>
</evidence>
<feature type="region of interest" description="Disordered" evidence="8">
    <location>
        <begin position="178"/>
        <end position="213"/>
    </location>
</feature>
<protein>
    <recommendedName>
        <fullName evidence="7">Signal peptidase I</fullName>
        <ecNumber evidence="7">3.4.21.89</ecNumber>
    </recommendedName>
</protein>
<evidence type="ECO:0000256" key="2">
    <source>
        <dbReference type="ARBA" id="ARBA00005445"/>
    </source>
</evidence>
<dbReference type="EC" id="3.4.21.89" evidence="7"/>
<sequence>MSTHASAPQHRAGPAVLGRRGGWGGLLLVTTARAYLTFVAALATIAFLPALFGWTGSVVQTGSMEPRISPGDVVLTTPLPATSPLPVGRVITFRTEGELVVHRLVHVDPDNSLVTKGDANPDVDSWRVTRHDITGQARLLVPYAGLPVLWLSHGNTVAFITWAALTLAAIVLAAFSSRTPEEDDTTNDPDPGPRMRETTTPSPVSRTRATGHQPARVSRIAIGAAAVVVIGLAFPGIAHAQGFFTEQTRATASWTAKAYSPITVGSMAGYAAVANTSVTDGSLLFHFSTAYGSVATSPGSTVSGVTVSGSTERNTAAAARAMASATAARSALNERPTSRTLNPSLSGTLNGGVYTSTTGAFSVPGTLVLDAKGDSSARFVFRTSSALTMAEGAKIVLANGAKASNVWWIVGTTATLGTNTTIFGAATAPVGNYLVNGAASLRGADLTGRVVSYTNTITLYASTITPTD</sequence>
<dbReference type="Proteomes" id="UP000590225">
    <property type="component" value="Unassembled WGS sequence"/>
</dbReference>
<dbReference type="InterPro" id="IPR001733">
    <property type="entry name" value="Peptidase_S26B"/>
</dbReference>
<keyword evidence="3 9" id="KW-0812">Transmembrane</keyword>
<dbReference type="InterPro" id="IPR021884">
    <property type="entry name" value="Ice-bd_prot"/>
</dbReference>
<feature type="transmembrane region" description="Helical" evidence="9">
    <location>
        <begin position="220"/>
        <end position="238"/>
    </location>
</feature>
<name>A0AAW3T769_9MICO</name>
<evidence type="ECO:0000256" key="8">
    <source>
        <dbReference type="SAM" id="MobiDB-lite"/>
    </source>
</evidence>
<dbReference type="GO" id="GO:0009003">
    <property type="term" value="F:signal peptidase activity"/>
    <property type="evidence" value="ECO:0007669"/>
    <property type="project" value="UniProtKB-EC"/>
</dbReference>
<dbReference type="EMBL" id="JACGXP010000002">
    <property type="protein sequence ID" value="MBA8990342.1"/>
    <property type="molecule type" value="Genomic_DNA"/>
</dbReference>